<dbReference type="GO" id="GO:0008061">
    <property type="term" value="F:chitin binding"/>
    <property type="evidence" value="ECO:0007669"/>
    <property type="project" value="InterPro"/>
</dbReference>
<dbReference type="Proteomes" id="UP000785679">
    <property type="component" value="Unassembled WGS sequence"/>
</dbReference>
<evidence type="ECO:0000259" key="5">
    <source>
        <dbReference type="PROSITE" id="PS51910"/>
    </source>
</evidence>
<dbReference type="PANTHER" id="PTHR11177">
    <property type="entry name" value="CHITINASE"/>
    <property type="match status" value="1"/>
</dbReference>
<dbReference type="InterPro" id="IPR050314">
    <property type="entry name" value="Glycosyl_Hydrlase_18"/>
</dbReference>
<evidence type="ECO:0000313" key="6">
    <source>
        <dbReference type="EMBL" id="TNV73238.1"/>
    </source>
</evidence>
<keyword evidence="2 3" id="KW-0326">Glycosidase</keyword>
<dbReference type="AlphaFoldDB" id="A0A8J8NDY0"/>
<dbReference type="PROSITE" id="PS51910">
    <property type="entry name" value="GH18_2"/>
    <property type="match status" value="1"/>
</dbReference>
<dbReference type="GO" id="GO:0004553">
    <property type="term" value="F:hydrolase activity, hydrolyzing O-glycosyl compounds"/>
    <property type="evidence" value="ECO:0007669"/>
    <property type="project" value="InterPro"/>
</dbReference>
<dbReference type="CDD" id="cd06548">
    <property type="entry name" value="GH18_chitinase"/>
    <property type="match status" value="1"/>
</dbReference>
<gene>
    <name evidence="6" type="ORF">FGO68_gene15926</name>
</gene>
<evidence type="ECO:0000313" key="7">
    <source>
        <dbReference type="Proteomes" id="UP000785679"/>
    </source>
</evidence>
<dbReference type="InterPro" id="IPR001579">
    <property type="entry name" value="Glyco_hydro_18_chit_AS"/>
</dbReference>
<name>A0A8J8NDY0_HALGN</name>
<dbReference type="EMBL" id="RRYP01019463">
    <property type="protein sequence ID" value="TNV73238.1"/>
    <property type="molecule type" value="Genomic_DNA"/>
</dbReference>
<dbReference type="Gene3D" id="3.10.50.10">
    <property type="match status" value="1"/>
</dbReference>
<evidence type="ECO:0000256" key="2">
    <source>
        <dbReference type="ARBA" id="ARBA00023295"/>
    </source>
</evidence>
<dbReference type="SUPFAM" id="SSF54556">
    <property type="entry name" value="Chitinase insertion domain"/>
    <property type="match status" value="1"/>
</dbReference>
<keyword evidence="1 3" id="KW-0378">Hydrolase</keyword>
<organism evidence="6 7">
    <name type="scientific">Halteria grandinella</name>
    <dbReference type="NCBI Taxonomy" id="5974"/>
    <lineage>
        <taxon>Eukaryota</taxon>
        <taxon>Sar</taxon>
        <taxon>Alveolata</taxon>
        <taxon>Ciliophora</taxon>
        <taxon>Intramacronucleata</taxon>
        <taxon>Spirotrichea</taxon>
        <taxon>Stichotrichia</taxon>
        <taxon>Sporadotrichida</taxon>
        <taxon>Halteriidae</taxon>
        <taxon>Halteria</taxon>
    </lineage>
</organism>
<dbReference type="InterPro" id="IPR001223">
    <property type="entry name" value="Glyco_hydro18_cat"/>
</dbReference>
<sequence length="407" mass="45147">MVAATSASKPSLYEPGFLQQSLPYRVVSYFAEWSIYARNYIVSDLPAPALTHVNYAFAKIDDQGEVAIVDAWAATDKPFGDDTWDTPLRGNLHALIKLKQKYPHISTLISIGGWSLSDKFSDVAFTDASRQKFAASAVAFMKRYQFDGVDIDWEYPVSGGLPNNKYRPEDSQNYVLLCKTLRQILDTQGAADGRHYLLTVAAAAGDDKYANFKLGEMAPYLDWFNIMSYDYHGSWETQTNHQAALFGNPADPSPQGARYSADYTIQHYIQLGVPASKIVMGAPIYGRGWAGVGATNNGLFQSASGASSGTWENGIFDYKDLLQRTQTQPQSYVVHWDSQAEVPYIYAQGLENGLFTTFENAQSIQKRVEYIKKYGLGGIMFWEASADVKDPASPDSLTGTAYRGLYQ</sequence>
<dbReference type="SUPFAM" id="SSF51445">
    <property type="entry name" value="(Trans)glycosidases"/>
    <property type="match status" value="1"/>
</dbReference>
<dbReference type="Gene3D" id="3.20.20.80">
    <property type="entry name" value="Glycosidases"/>
    <property type="match status" value="1"/>
</dbReference>
<dbReference type="PROSITE" id="PS01095">
    <property type="entry name" value="GH18_1"/>
    <property type="match status" value="1"/>
</dbReference>
<reference evidence="6" key="1">
    <citation type="submission" date="2019-06" db="EMBL/GenBank/DDBJ databases">
        <authorList>
            <person name="Zheng W."/>
        </authorList>
    </citation>
    <scope>NUCLEOTIDE SEQUENCE</scope>
    <source>
        <strain evidence="6">QDHG01</strain>
    </source>
</reference>
<keyword evidence="7" id="KW-1185">Reference proteome</keyword>
<dbReference type="Pfam" id="PF00704">
    <property type="entry name" value="Glyco_hydro_18"/>
    <property type="match status" value="1"/>
</dbReference>
<dbReference type="GO" id="GO:0005975">
    <property type="term" value="P:carbohydrate metabolic process"/>
    <property type="evidence" value="ECO:0007669"/>
    <property type="project" value="InterPro"/>
</dbReference>
<evidence type="ECO:0000256" key="3">
    <source>
        <dbReference type="RuleBase" id="RU000489"/>
    </source>
</evidence>
<evidence type="ECO:0000256" key="4">
    <source>
        <dbReference type="RuleBase" id="RU004453"/>
    </source>
</evidence>
<comment type="caution">
    <text evidence="6">The sequence shown here is derived from an EMBL/GenBank/DDBJ whole genome shotgun (WGS) entry which is preliminary data.</text>
</comment>
<dbReference type="InterPro" id="IPR029070">
    <property type="entry name" value="Chitinase_insertion_sf"/>
</dbReference>
<feature type="domain" description="GH18" evidence="5">
    <location>
        <begin position="24"/>
        <end position="407"/>
    </location>
</feature>
<comment type="similarity">
    <text evidence="4">Belongs to the glycosyl hydrolase 18 family.</text>
</comment>
<dbReference type="OrthoDB" id="421877at2759"/>
<dbReference type="SMART" id="SM00636">
    <property type="entry name" value="Glyco_18"/>
    <property type="match status" value="1"/>
</dbReference>
<proteinExistence type="inferred from homology"/>
<accession>A0A8J8NDY0</accession>
<protein>
    <recommendedName>
        <fullName evidence="5">GH18 domain-containing protein</fullName>
    </recommendedName>
</protein>
<dbReference type="PANTHER" id="PTHR11177:SF317">
    <property type="entry name" value="CHITINASE 12-RELATED"/>
    <property type="match status" value="1"/>
</dbReference>
<evidence type="ECO:0000256" key="1">
    <source>
        <dbReference type="ARBA" id="ARBA00022801"/>
    </source>
</evidence>
<dbReference type="InterPro" id="IPR011583">
    <property type="entry name" value="Chitinase_II/V-like_cat"/>
</dbReference>
<dbReference type="InterPro" id="IPR017853">
    <property type="entry name" value="GH"/>
</dbReference>